<evidence type="ECO:0000256" key="4">
    <source>
        <dbReference type="ARBA" id="ARBA00022475"/>
    </source>
</evidence>
<dbReference type="InterPro" id="IPR013563">
    <property type="entry name" value="Oligopep_ABC_C"/>
</dbReference>
<name>A0A543DPT2_9PSEU</name>
<dbReference type="Pfam" id="PF08352">
    <property type="entry name" value="oligo_HPY"/>
    <property type="match status" value="1"/>
</dbReference>
<comment type="subcellular location">
    <subcellularLocation>
        <location evidence="1">Cell membrane</location>
        <topology evidence="1">Peripheral membrane protein</topology>
    </subcellularLocation>
</comment>
<evidence type="ECO:0000313" key="9">
    <source>
        <dbReference type="EMBL" id="TQM11313.1"/>
    </source>
</evidence>
<dbReference type="FunFam" id="3.40.50.300:FF:000016">
    <property type="entry name" value="Oligopeptide ABC transporter ATP-binding component"/>
    <property type="match status" value="1"/>
</dbReference>
<comment type="similarity">
    <text evidence="2">Belongs to the ABC transporter superfamily.</text>
</comment>
<keyword evidence="6 9" id="KW-0067">ATP-binding</keyword>
<evidence type="ECO:0000259" key="8">
    <source>
        <dbReference type="PROSITE" id="PS50893"/>
    </source>
</evidence>
<keyword evidence="4" id="KW-1003">Cell membrane</keyword>
<evidence type="ECO:0000256" key="2">
    <source>
        <dbReference type="ARBA" id="ARBA00005417"/>
    </source>
</evidence>
<comment type="caution">
    <text evidence="9">The sequence shown here is derived from an EMBL/GenBank/DDBJ whole genome shotgun (WGS) entry which is preliminary data.</text>
</comment>
<evidence type="ECO:0000256" key="3">
    <source>
        <dbReference type="ARBA" id="ARBA00022448"/>
    </source>
</evidence>
<dbReference type="GO" id="GO:0005886">
    <property type="term" value="C:plasma membrane"/>
    <property type="evidence" value="ECO:0007669"/>
    <property type="project" value="UniProtKB-SubCell"/>
</dbReference>
<accession>A0A543DPT2</accession>
<keyword evidence="3" id="KW-0813">Transport</keyword>
<dbReference type="OrthoDB" id="8036461at2"/>
<gene>
    <name evidence="9" type="ORF">FB558_3871</name>
</gene>
<dbReference type="InterPro" id="IPR050388">
    <property type="entry name" value="ABC_Ni/Peptide_Import"/>
</dbReference>
<dbReference type="AlphaFoldDB" id="A0A543DPT2"/>
<evidence type="ECO:0000256" key="6">
    <source>
        <dbReference type="ARBA" id="ARBA00022840"/>
    </source>
</evidence>
<dbReference type="PANTHER" id="PTHR43297:SF2">
    <property type="entry name" value="DIPEPTIDE TRANSPORT ATP-BINDING PROTEIN DPPD"/>
    <property type="match status" value="1"/>
</dbReference>
<evidence type="ECO:0000313" key="10">
    <source>
        <dbReference type="Proteomes" id="UP000315677"/>
    </source>
</evidence>
<dbReference type="InterPro" id="IPR017871">
    <property type="entry name" value="ABC_transporter-like_CS"/>
</dbReference>
<dbReference type="Proteomes" id="UP000315677">
    <property type="component" value="Unassembled WGS sequence"/>
</dbReference>
<dbReference type="PROSITE" id="PS00211">
    <property type="entry name" value="ABC_TRANSPORTER_1"/>
    <property type="match status" value="1"/>
</dbReference>
<dbReference type="CDD" id="cd03257">
    <property type="entry name" value="ABC_NikE_OppD_transporters"/>
    <property type="match status" value="1"/>
</dbReference>
<protein>
    <submittedName>
        <fullName evidence="9">Peptide/nickel transport system ATP-binding protein</fullName>
    </submittedName>
</protein>
<evidence type="ECO:0000256" key="7">
    <source>
        <dbReference type="ARBA" id="ARBA00023136"/>
    </source>
</evidence>
<dbReference type="InterPro" id="IPR003593">
    <property type="entry name" value="AAA+_ATPase"/>
</dbReference>
<dbReference type="NCBIfam" id="TIGR01727">
    <property type="entry name" value="oligo_HPY"/>
    <property type="match status" value="1"/>
</dbReference>
<dbReference type="GO" id="GO:0005524">
    <property type="term" value="F:ATP binding"/>
    <property type="evidence" value="ECO:0007669"/>
    <property type="project" value="UniProtKB-KW"/>
</dbReference>
<proteinExistence type="inferred from homology"/>
<reference evidence="9 10" key="1">
    <citation type="submission" date="2019-06" db="EMBL/GenBank/DDBJ databases">
        <title>Sequencing the genomes of 1000 actinobacteria strains.</title>
        <authorList>
            <person name="Klenk H.-P."/>
        </authorList>
    </citation>
    <scope>NUCLEOTIDE SEQUENCE [LARGE SCALE GENOMIC DNA]</scope>
    <source>
        <strain evidence="9 10">DSM 45301</strain>
    </source>
</reference>
<dbReference type="SUPFAM" id="SSF52540">
    <property type="entry name" value="P-loop containing nucleoside triphosphate hydrolases"/>
    <property type="match status" value="1"/>
</dbReference>
<evidence type="ECO:0000256" key="5">
    <source>
        <dbReference type="ARBA" id="ARBA00022741"/>
    </source>
</evidence>
<dbReference type="InterPro" id="IPR003439">
    <property type="entry name" value="ABC_transporter-like_ATP-bd"/>
</dbReference>
<sequence>MTGPVSTAANTPPTALTTGRETVLEVADLGVDIHVDRDWVGIVDGVDLTVRAGETVGLVGESGSGKTVTSLAVMQLLPPNSRVRGSVRLGGRELISLSEGELNRIRGVEMGMIFQEPRRSLNPAFTVGDQVAESVRRHRGADRSKAWDRAVELFELVGIPDARRRASAYPHEFSGGMCQRVMLAMALACEPSLLIADEPTTALDVTVQRQVLSLIGEVQQRLGIGVLLITHDLGVVAEVCDRAAVMYAGRIVEQAPVMELFDAPQHPYTAGLLHAMPDHVRHVERMGVIPGRVPPPHDFPAGCRFHPRCPFAQEPTCTEGEIPLRDVTPGHTARCARLGDLELEDAFYG</sequence>
<dbReference type="PANTHER" id="PTHR43297">
    <property type="entry name" value="OLIGOPEPTIDE TRANSPORT ATP-BINDING PROTEIN APPD"/>
    <property type="match status" value="1"/>
</dbReference>
<feature type="domain" description="ABC transporter" evidence="8">
    <location>
        <begin position="24"/>
        <end position="273"/>
    </location>
</feature>
<dbReference type="PROSITE" id="PS50893">
    <property type="entry name" value="ABC_TRANSPORTER_2"/>
    <property type="match status" value="1"/>
</dbReference>
<dbReference type="Pfam" id="PF00005">
    <property type="entry name" value="ABC_tran"/>
    <property type="match status" value="1"/>
</dbReference>
<keyword evidence="7" id="KW-0472">Membrane</keyword>
<dbReference type="EMBL" id="VFPA01000002">
    <property type="protein sequence ID" value="TQM11313.1"/>
    <property type="molecule type" value="Genomic_DNA"/>
</dbReference>
<keyword evidence="5" id="KW-0547">Nucleotide-binding</keyword>
<dbReference type="GO" id="GO:0015833">
    <property type="term" value="P:peptide transport"/>
    <property type="evidence" value="ECO:0007669"/>
    <property type="project" value="InterPro"/>
</dbReference>
<dbReference type="InterPro" id="IPR027417">
    <property type="entry name" value="P-loop_NTPase"/>
</dbReference>
<dbReference type="GO" id="GO:0016887">
    <property type="term" value="F:ATP hydrolysis activity"/>
    <property type="evidence" value="ECO:0007669"/>
    <property type="project" value="InterPro"/>
</dbReference>
<organism evidence="9 10">
    <name type="scientific">Pseudonocardia kunmingensis</name>
    <dbReference type="NCBI Taxonomy" id="630975"/>
    <lineage>
        <taxon>Bacteria</taxon>
        <taxon>Bacillati</taxon>
        <taxon>Actinomycetota</taxon>
        <taxon>Actinomycetes</taxon>
        <taxon>Pseudonocardiales</taxon>
        <taxon>Pseudonocardiaceae</taxon>
        <taxon>Pseudonocardia</taxon>
    </lineage>
</organism>
<dbReference type="Gene3D" id="3.40.50.300">
    <property type="entry name" value="P-loop containing nucleotide triphosphate hydrolases"/>
    <property type="match status" value="1"/>
</dbReference>
<keyword evidence="10" id="KW-1185">Reference proteome</keyword>
<evidence type="ECO:0000256" key="1">
    <source>
        <dbReference type="ARBA" id="ARBA00004202"/>
    </source>
</evidence>
<dbReference type="SMART" id="SM00382">
    <property type="entry name" value="AAA"/>
    <property type="match status" value="1"/>
</dbReference>